<evidence type="ECO:0000313" key="1">
    <source>
        <dbReference type="EMBL" id="KAK2633238.1"/>
    </source>
</evidence>
<proteinExistence type="predicted"/>
<dbReference type="Proteomes" id="UP000030711">
    <property type="component" value="Unassembled WGS sequence"/>
</dbReference>
<evidence type="ECO:0008006" key="3">
    <source>
        <dbReference type="Google" id="ProtNLM"/>
    </source>
</evidence>
<gene>
    <name evidence="1" type="ORF">EUGRSUZ_L00192</name>
</gene>
<dbReference type="AlphaFoldDB" id="A0AAD9TCK5"/>
<dbReference type="EMBL" id="MU848261">
    <property type="protein sequence ID" value="KAK2633238.1"/>
    <property type="molecule type" value="Genomic_DNA"/>
</dbReference>
<evidence type="ECO:0000313" key="2">
    <source>
        <dbReference type="Proteomes" id="UP000030711"/>
    </source>
</evidence>
<keyword evidence="2" id="KW-1185">Reference proteome</keyword>
<dbReference type="InterPro" id="IPR036163">
    <property type="entry name" value="HMA_dom_sf"/>
</dbReference>
<comment type="caution">
    <text evidence="1">The sequence shown here is derived from an EMBL/GenBank/DDBJ whole genome shotgun (WGS) entry which is preliminary data.</text>
</comment>
<reference evidence="1 2" key="1">
    <citation type="journal article" date="2014" name="Nature">
        <title>The genome of Eucalyptus grandis.</title>
        <authorList>
            <person name="Myburg A.A."/>
            <person name="Grattapaglia D."/>
            <person name="Tuskan G.A."/>
            <person name="Hellsten U."/>
            <person name="Hayes R.D."/>
            <person name="Grimwood J."/>
            <person name="Jenkins J."/>
            <person name="Lindquist E."/>
            <person name="Tice H."/>
            <person name="Bauer D."/>
            <person name="Goodstein D.M."/>
            <person name="Dubchak I."/>
            <person name="Poliakov A."/>
            <person name="Mizrachi E."/>
            <person name="Kullan A.R."/>
            <person name="Hussey S.G."/>
            <person name="Pinard D."/>
            <person name="van der Merwe K."/>
            <person name="Singh P."/>
            <person name="van Jaarsveld I."/>
            <person name="Silva-Junior O.B."/>
            <person name="Togawa R.C."/>
            <person name="Pappas M.R."/>
            <person name="Faria D.A."/>
            <person name="Sansaloni C.P."/>
            <person name="Petroli C.D."/>
            <person name="Yang X."/>
            <person name="Ranjan P."/>
            <person name="Tschaplinski T.J."/>
            <person name="Ye C.Y."/>
            <person name="Li T."/>
            <person name="Sterck L."/>
            <person name="Vanneste K."/>
            <person name="Murat F."/>
            <person name="Soler M."/>
            <person name="Clemente H.S."/>
            <person name="Saidi N."/>
            <person name="Cassan-Wang H."/>
            <person name="Dunand C."/>
            <person name="Hefer C.A."/>
            <person name="Bornberg-Bauer E."/>
            <person name="Kersting A.R."/>
            <person name="Vining K."/>
            <person name="Amarasinghe V."/>
            <person name="Ranik M."/>
            <person name="Naithani S."/>
            <person name="Elser J."/>
            <person name="Boyd A.E."/>
            <person name="Liston A."/>
            <person name="Spatafora J.W."/>
            <person name="Dharmwardhana P."/>
            <person name="Raja R."/>
            <person name="Sullivan C."/>
            <person name="Romanel E."/>
            <person name="Alves-Ferreira M."/>
            <person name="Kulheim C."/>
            <person name="Foley W."/>
            <person name="Carocha V."/>
            <person name="Paiva J."/>
            <person name="Kudrna D."/>
            <person name="Brommonschenkel S.H."/>
            <person name="Pasquali G."/>
            <person name="Byrne M."/>
            <person name="Rigault P."/>
            <person name="Tibbits J."/>
            <person name="Spokevicius A."/>
            <person name="Jones R.C."/>
            <person name="Steane D.A."/>
            <person name="Vaillancourt R.E."/>
            <person name="Potts B.M."/>
            <person name="Joubert F."/>
            <person name="Barry K."/>
            <person name="Pappas G.J."/>
            <person name="Strauss S.H."/>
            <person name="Jaiswal P."/>
            <person name="Grima-Pettenati J."/>
            <person name="Salse J."/>
            <person name="Van de Peer Y."/>
            <person name="Rokhsar D.S."/>
            <person name="Schmutz J."/>
        </authorList>
    </citation>
    <scope>NUCLEOTIDE SEQUENCE [LARGE SCALE GENOMIC DNA]</scope>
    <source>
        <strain evidence="2">cv. BRASUZ1</strain>
        <tissue evidence="1">Leaf extractions</tissue>
    </source>
</reference>
<dbReference type="SUPFAM" id="SSF55008">
    <property type="entry name" value="HMA, heavy metal-associated domain"/>
    <property type="match status" value="1"/>
</dbReference>
<name>A0AAD9TCK5_EUCGR</name>
<dbReference type="InterPro" id="IPR006121">
    <property type="entry name" value="HMA_dom"/>
</dbReference>
<accession>A0AAD9TCK5</accession>
<sequence>MCSAILPNKGSFEEGSAGILKPSLSGIRRWSSSAKTVRSVGYRRYWLPARRLKLIINRSVLVCLSEVAQSLCNTSTMMTGDLQTIGGGRWRCCSNGWCSEATAMAAMVFVSILQPRHLLYGLYLKPRLYITLEGMTCGGCAASLKRILENQVSAARVNLTTETSIVWPVSEAKAMPN</sequence>
<dbReference type="Gene3D" id="3.30.70.100">
    <property type="match status" value="1"/>
</dbReference>
<protein>
    <recommendedName>
        <fullName evidence="3">HMA domain-containing protein</fullName>
    </recommendedName>
</protein>
<dbReference type="GO" id="GO:0046872">
    <property type="term" value="F:metal ion binding"/>
    <property type="evidence" value="ECO:0007669"/>
    <property type="project" value="InterPro"/>
</dbReference>
<dbReference type="CDD" id="cd00371">
    <property type="entry name" value="HMA"/>
    <property type="match status" value="1"/>
</dbReference>
<organism evidence="1 2">
    <name type="scientific">Eucalyptus grandis</name>
    <name type="common">Flooded gum</name>
    <dbReference type="NCBI Taxonomy" id="71139"/>
    <lineage>
        <taxon>Eukaryota</taxon>
        <taxon>Viridiplantae</taxon>
        <taxon>Streptophyta</taxon>
        <taxon>Embryophyta</taxon>
        <taxon>Tracheophyta</taxon>
        <taxon>Spermatophyta</taxon>
        <taxon>Magnoliopsida</taxon>
        <taxon>eudicotyledons</taxon>
        <taxon>Gunneridae</taxon>
        <taxon>Pentapetalae</taxon>
        <taxon>rosids</taxon>
        <taxon>malvids</taxon>
        <taxon>Myrtales</taxon>
        <taxon>Myrtaceae</taxon>
        <taxon>Myrtoideae</taxon>
        <taxon>Eucalypteae</taxon>
        <taxon>Eucalyptus</taxon>
    </lineage>
</organism>